<comment type="caution">
    <text evidence="2">The sequence shown here is derived from an EMBL/GenBank/DDBJ whole genome shotgun (WGS) entry which is preliminary data.</text>
</comment>
<evidence type="ECO:0000313" key="3">
    <source>
        <dbReference type="Proteomes" id="UP000252132"/>
    </source>
</evidence>
<feature type="domain" description="Prolyl 4-hydroxylase alpha subunit Fe(2+) 2OG dioxygenase" evidence="1">
    <location>
        <begin position="94"/>
        <end position="180"/>
    </location>
</feature>
<dbReference type="Pfam" id="PF13640">
    <property type="entry name" value="2OG-FeII_Oxy_3"/>
    <property type="match status" value="1"/>
</dbReference>
<accession>A0A368E1I5</accession>
<organism evidence="2 3">
    <name type="scientific">PS1 clade bacterium</name>
    <dbReference type="NCBI Taxonomy" id="2175152"/>
    <lineage>
        <taxon>Bacteria</taxon>
        <taxon>Pseudomonadati</taxon>
        <taxon>Pseudomonadota</taxon>
        <taxon>Alphaproteobacteria</taxon>
        <taxon>PS1 clade</taxon>
    </lineage>
</organism>
<dbReference type="EMBL" id="QOQF01000009">
    <property type="protein sequence ID" value="RCL77403.1"/>
    <property type="molecule type" value="Genomic_DNA"/>
</dbReference>
<dbReference type="Proteomes" id="UP000252132">
    <property type="component" value="Unassembled WGS sequence"/>
</dbReference>
<reference evidence="2 3" key="1">
    <citation type="journal article" date="2018" name="Microbiome">
        <title>Fine metagenomic profile of the Mediterranean stratified and mixed water columns revealed by assembly and recruitment.</title>
        <authorList>
            <person name="Haro-Moreno J.M."/>
            <person name="Lopez-Perez M."/>
            <person name="De La Torre J.R."/>
            <person name="Picazo A."/>
            <person name="Camacho A."/>
            <person name="Rodriguez-Valera F."/>
        </authorList>
    </citation>
    <scope>NUCLEOTIDE SEQUENCE [LARGE SCALE GENOMIC DNA]</scope>
    <source>
        <strain evidence="2">MED-G55</strain>
    </source>
</reference>
<dbReference type="InterPro" id="IPR044862">
    <property type="entry name" value="Pro_4_hyd_alph_FE2OG_OXY"/>
</dbReference>
<protein>
    <submittedName>
        <fullName evidence="2">2OG-Fe(II) oxygenase</fullName>
    </submittedName>
</protein>
<gene>
    <name evidence="2" type="ORF">DBW69_03675</name>
</gene>
<dbReference type="AlphaFoldDB" id="A0A368E1I5"/>
<evidence type="ECO:0000259" key="1">
    <source>
        <dbReference type="Pfam" id="PF13640"/>
    </source>
</evidence>
<sequence>MFDYQALKDTALKTAPYDYLVLEKFVEPSFFENVASDFPEISGAGSFPPSQLKIQGAFKQLMEALDGPTFREIISEKFNLNLDKYPTMYTVRGRCAPHNGQIHCDSASKIVTVLLYLNDAAWGEDGGRLRVLNSPDSLEDYAEEINPNWGTLLVFRCTKDSWHGHKSFDGVRRVVQMNWVISDDVVKKEQRRHSISAKLKKITSIFKSG</sequence>
<evidence type="ECO:0000313" key="2">
    <source>
        <dbReference type="EMBL" id="RCL77403.1"/>
    </source>
</evidence>
<dbReference type="Gene3D" id="2.60.120.620">
    <property type="entry name" value="q2cbj1_9rhob like domain"/>
    <property type="match status" value="1"/>
</dbReference>
<proteinExistence type="predicted"/>
<name>A0A368E1I5_9PROT</name>